<reference evidence="2" key="1">
    <citation type="journal article" date="2020" name="Fungal Divers.">
        <title>Resolving the Mortierellaceae phylogeny through synthesis of multi-gene phylogenetics and phylogenomics.</title>
        <authorList>
            <person name="Vandepol N."/>
            <person name="Liber J."/>
            <person name="Desiro A."/>
            <person name="Na H."/>
            <person name="Kennedy M."/>
            <person name="Barry K."/>
            <person name="Grigoriev I.V."/>
            <person name="Miller A.N."/>
            <person name="O'Donnell K."/>
            <person name="Stajich J.E."/>
            <person name="Bonito G."/>
        </authorList>
    </citation>
    <scope>NUCLEOTIDE SEQUENCE</scope>
    <source>
        <strain evidence="2">MES-2147</strain>
    </source>
</reference>
<dbReference type="OrthoDB" id="2431397at2759"/>
<name>A0A9P6MCI0_9FUNG</name>
<dbReference type="EMBL" id="JAAAHW010002381">
    <property type="protein sequence ID" value="KAF9992061.1"/>
    <property type="molecule type" value="Genomic_DNA"/>
</dbReference>
<feature type="region of interest" description="Disordered" evidence="1">
    <location>
        <begin position="191"/>
        <end position="269"/>
    </location>
</feature>
<dbReference type="Gene3D" id="1.10.443.20">
    <property type="entry name" value="Centromere DNA-binding protein complex CBF3 subunit, domain 2"/>
    <property type="match status" value="1"/>
</dbReference>
<dbReference type="GO" id="GO:0003677">
    <property type="term" value="F:DNA binding"/>
    <property type="evidence" value="ECO:0007669"/>
    <property type="project" value="InterPro"/>
</dbReference>
<accession>A0A9P6MCI0</accession>
<dbReference type="AlphaFoldDB" id="A0A9P6MCI0"/>
<dbReference type="InterPro" id="IPR038279">
    <property type="entry name" value="Ndc10_dom2_sf"/>
</dbReference>
<feature type="compositionally biased region" description="Low complexity" evidence="1">
    <location>
        <begin position="191"/>
        <end position="210"/>
    </location>
</feature>
<sequence>MDRNLFHNRPKDTQMPIKVKDIPKLRILILLAQLRKVVLQDAAALMDLCGELQFRYEDHGVFQDPLYKSRMFMDFRQQMASAVSPVTDSLHANAPAIHYEFRSLNSKMDDMVQLLKNDLIGGLNKSLEHSKDVWANTIDNTINNTLDNFQREFSITTRVILDSLREVSVSTCQILARASAQLPETSTASLLSSSAQLPENSTASSSSSSALQPVQRSPYQQELPLQAPVPDETTQPIGVDSIQPHDQAQTTVATGMSRTMTQRGPGELT</sequence>
<keyword evidence="3" id="KW-1185">Reference proteome</keyword>
<comment type="caution">
    <text evidence="2">The sequence shown here is derived from an EMBL/GenBank/DDBJ whole genome shotgun (WGS) entry which is preliminary data.</text>
</comment>
<proteinExistence type="predicted"/>
<protein>
    <submittedName>
        <fullName evidence="2">Uncharacterized protein</fullName>
    </submittedName>
</protein>
<feature type="non-terminal residue" evidence="2">
    <location>
        <position position="269"/>
    </location>
</feature>
<feature type="compositionally biased region" description="Polar residues" evidence="1">
    <location>
        <begin position="211"/>
        <end position="220"/>
    </location>
</feature>
<gene>
    <name evidence="2" type="ORF">BGZ65_012746</name>
</gene>
<dbReference type="Proteomes" id="UP000749646">
    <property type="component" value="Unassembled WGS sequence"/>
</dbReference>
<evidence type="ECO:0000313" key="3">
    <source>
        <dbReference type="Proteomes" id="UP000749646"/>
    </source>
</evidence>
<evidence type="ECO:0000256" key="1">
    <source>
        <dbReference type="SAM" id="MobiDB-lite"/>
    </source>
</evidence>
<organism evidence="2 3">
    <name type="scientific">Modicella reniformis</name>
    <dbReference type="NCBI Taxonomy" id="1440133"/>
    <lineage>
        <taxon>Eukaryota</taxon>
        <taxon>Fungi</taxon>
        <taxon>Fungi incertae sedis</taxon>
        <taxon>Mucoromycota</taxon>
        <taxon>Mortierellomycotina</taxon>
        <taxon>Mortierellomycetes</taxon>
        <taxon>Mortierellales</taxon>
        <taxon>Mortierellaceae</taxon>
        <taxon>Modicella</taxon>
    </lineage>
</organism>
<evidence type="ECO:0000313" key="2">
    <source>
        <dbReference type="EMBL" id="KAF9992061.1"/>
    </source>
</evidence>
<feature type="compositionally biased region" description="Polar residues" evidence="1">
    <location>
        <begin position="244"/>
        <end position="262"/>
    </location>
</feature>